<dbReference type="OrthoDB" id="4773623at2"/>
<accession>A0A0K1JDE3</accession>
<protein>
    <submittedName>
        <fullName evidence="2">Uncharacterized protein</fullName>
    </submittedName>
</protein>
<keyword evidence="1" id="KW-1133">Transmembrane helix</keyword>
<evidence type="ECO:0000256" key="1">
    <source>
        <dbReference type="SAM" id="Phobius"/>
    </source>
</evidence>
<sequence length="128" mass="13937">MVPIVMWADKDEVRDQIASQHPDFGADEVRKSADIAVVSGAVFHGILLVLCLVLVAKLATGRPWTRRLTVVSQLLSVVFSAFSWSSSPMFHVVIPVVGAVQLAIVALLLVPREARDFFEQRAPSDASV</sequence>
<reference evidence="2 3" key="1">
    <citation type="submission" date="2015-03" db="EMBL/GenBank/DDBJ databases">
        <title>Luteipulveratus halotolerans sp. nov., a novel actinobacterium (Dermacoccaceae) from Sarawak, Malaysia.</title>
        <authorList>
            <person name="Juboi H."/>
            <person name="Basik A."/>
            <person name="Shamsul S.S."/>
            <person name="Arnold P."/>
            <person name="Schmitt E.K."/>
            <person name="Sanglier J.-J."/>
            <person name="Yeo T."/>
        </authorList>
    </citation>
    <scope>NUCLEOTIDE SEQUENCE [LARGE SCALE GENOMIC DNA]</scope>
    <source>
        <strain evidence="2 3">MN07-A0370</strain>
    </source>
</reference>
<dbReference type="RefSeq" id="WP_052589235.1">
    <property type="nucleotide sequence ID" value="NZ_CP011112.1"/>
</dbReference>
<dbReference type="AlphaFoldDB" id="A0A0K1JDE3"/>
<keyword evidence="3" id="KW-1185">Reference proteome</keyword>
<name>A0A0K1JDE3_9MICO</name>
<dbReference type="Proteomes" id="UP000066480">
    <property type="component" value="Chromosome"/>
</dbReference>
<keyword evidence="1" id="KW-0472">Membrane</keyword>
<feature type="transmembrane region" description="Helical" evidence="1">
    <location>
        <begin position="35"/>
        <end position="56"/>
    </location>
</feature>
<evidence type="ECO:0000313" key="2">
    <source>
        <dbReference type="EMBL" id="AKU14714.1"/>
    </source>
</evidence>
<feature type="transmembrane region" description="Helical" evidence="1">
    <location>
        <begin position="68"/>
        <end position="86"/>
    </location>
</feature>
<organism evidence="2 3">
    <name type="scientific">Luteipulveratus mongoliensis</name>
    <dbReference type="NCBI Taxonomy" id="571913"/>
    <lineage>
        <taxon>Bacteria</taxon>
        <taxon>Bacillati</taxon>
        <taxon>Actinomycetota</taxon>
        <taxon>Actinomycetes</taxon>
        <taxon>Micrococcales</taxon>
        <taxon>Dermacoccaceae</taxon>
        <taxon>Luteipulveratus</taxon>
    </lineage>
</organism>
<gene>
    <name evidence="2" type="ORF">VV02_00545</name>
</gene>
<feature type="transmembrane region" description="Helical" evidence="1">
    <location>
        <begin position="92"/>
        <end position="111"/>
    </location>
</feature>
<evidence type="ECO:0000313" key="3">
    <source>
        <dbReference type="Proteomes" id="UP000066480"/>
    </source>
</evidence>
<keyword evidence="1" id="KW-0812">Transmembrane</keyword>
<dbReference type="KEGG" id="lmoi:VV02_00545"/>
<proteinExistence type="predicted"/>
<dbReference type="EMBL" id="CP011112">
    <property type="protein sequence ID" value="AKU14714.1"/>
    <property type="molecule type" value="Genomic_DNA"/>
</dbReference>